<accession>A0A3P7ZTP2</accession>
<dbReference type="InterPro" id="IPR003164">
    <property type="entry name" value="Clathrin_a-adaptin_app_sub_C"/>
</dbReference>
<dbReference type="Gene3D" id="3.30.310.10">
    <property type="entry name" value="TATA-Binding Protein"/>
    <property type="match status" value="1"/>
</dbReference>
<dbReference type="AlphaFoldDB" id="A0A3P7ZTP2"/>
<dbReference type="SUPFAM" id="SSF55711">
    <property type="entry name" value="Subdomain of clathrin and coatomer appendage domain"/>
    <property type="match status" value="1"/>
</dbReference>
<gene>
    <name evidence="2" type="ORF">SMTD_LOCUS4286</name>
</gene>
<evidence type="ECO:0000259" key="1">
    <source>
        <dbReference type="Pfam" id="PF02296"/>
    </source>
</evidence>
<evidence type="ECO:0000313" key="2">
    <source>
        <dbReference type="EMBL" id="VDP04997.1"/>
    </source>
</evidence>
<dbReference type="GO" id="GO:0016192">
    <property type="term" value="P:vesicle-mediated transport"/>
    <property type="evidence" value="ECO:0007669"/>
    <property type="project" value="InterPro"/>
</dbReference>
<evidence type="ECO:0000313" key="3">
    <source>
        <dbReference type="Proteomes" id="UP000269396"/>
    </source>
</evidence>
<dbReference type="Proteomes" id="UP000269396">
    <property type="component" value="Unassembled WGS sequence"/>
</dbReference>
<keyword evidence="3" id="KW-1185">Reference proteome</keyword>
<reference evidence="2 3" key="1">
    <citation type="submission" date="2018-11" db="EMBL/GenBank/DDBJ databases">
        <authorList>
            <consortium name="Pathogen Informatics"/>
        </authorList>
    </citation>
    <scope>NUCLEOTIDE SEQUENCE [LARGE SCALE GENOMIC DNA]</scope>
    <source>
        <strain>Denwood</strain>
        <strain evidence="3">Zambia</strain>
    </source>
</reference>
<protein>
    <recommendedName>
        <fullName evidence="1">Clathrin adaptor alpha-adaptin appendage C-terminal subdomain domain-containing protein</fullName>
    </recommendedName>
</protein>
<feature type="domain" description="Clathrin adaptor alpha-adaptin appendage C-terminal subdomain" evidence="1">
    <location>
        <begin position="2"/>
        <end position="37"/>
    </location>
</feature>
<dbReference type="Pfam" id="PF02296">
    <property type="entry name" value="Alpha_adaptin_C"/>
    <property type="match status" value="1"/>
</dbReference>
<proteinExistence type="predicted"/>
<name>A0A3P7ZTP2_9TREM</name>
<dbReference type="InterPro" id="IPR009028">
    <property type="entry name" value="Coatomer/calthrin_app_sub_C"/>
</dbReference>
<dbReference type="GO" id="GO:0006886">
    <property type="term" value="P:intracellular protein transport"/>
    <property type="evidence" value="ECO:0007669"/>
    <property type="project" value="InterPro"/>
</dbReference>
<dbReference type="InterPro" id="IPR012295">
    <property type="entry name" value="TBP_dom_sf"/>
</dbReference>
<dbReference type="EMBL" id="UZAL01011281">
    <property type="protein sequence ID" value="VDP04997.1"/>
    <property type="molecule type" value="Genomic_DNA"/>
</dbReference>
<organism evidence="2 3">
    <name type="scientific">Schistosoma mattheei</name>
    <dbReference type="NCBI Taxonomy" id="31246"/>
    <lineage>
        <taxon>Eukaryota</taxon>
        <taxon>Metazoa</taxon>
        <taxon>Spiralia</taxon>
        <taxon>Lophotrochozoa</taxon>
        <taxon>Platyhelminthes</taxon>
        <taxon>Trematoda</taxon>
        <taxon>Digenea</taxon>
        <taxon>Strigeidida</taxon>
        <taxon>Schistosomatoidea</taxon>
        <taxon>Schistosomatidae</taxon>
        <taxon>Schistosoma</taxon>
    </lineage>
</organism>
<dbReference type="GO" id="GO:0030131">
    <property type="term" value="C:clathrin adaptor complex"/>
    <property type="evidence" value="ECO:0007669"/>
    <property type="project" value="InterPro"/>
</dbReference>
<sequence>MDGIDPNPNNVVGAGIVVTSSQQVGVLLRLEPNTQIKVDLFFCYLNVGMLGIKCRTSVSCLLIPVNIVLYEVVQRNDQLLILEHDSVPMSLC</sequence>